<dbReference type="EMBL" id="JAVFCB010000011">
    <property type="protein sequence ID" value="MDQ4215463.1"/>
    <property type="molecule type" value="Genomic_DNA"/>
</dbReference>
<protein>
    <recommendedName>
        <fullName evidence="4">DUF4232 domain-containing protein</fullName>
    </recommendedName>
</protein>
<dbReference type="Proteomes" id="UP001230289">
    <property type="component" value="Unassembled WGS sequence"/>
</dbReference>
<evidence type="ECO:0008006" key="4">
    <source>
        <dbReference type="Google" id="ProtNLM"/>
    </source>
</evidence>
<feature type="region of interest" description="Disordered" evidence="1">
    <location>
        <begin position="40"/>
        <end position="89"/>
    </location>
</feature>
<sequence length="222" mass="22793">MTPRHSAAVYRRRRIVVLGAVLLLLVALVAVVWAMVARGSAGPAPKPTVTSASPSPTRTTPAATPSPSPSGTAAPTPAPTSTVAAGPVPCTNADVKVKAVTDHDSYSADQSPRLSISLTNTGSKDCTMNVGTAKQSFTITSGSDTWWRSTDCQQNPSDAIQTIKAGATVSSSAPIVWDRTRSSVATCAATDRQRAPGGGAAYQLKVSIGGFDSATPVQFLLQ</sequence>
<evidence type="ECO:0000313" key="2">
    <source>
        <dbReference type="EMBL" id="MDQ4215463.1"/>
    </source>
</evidence>
<keyword evidence="3" id="KW-1185">Reference proteome</keyword>
<dbReference type="RefSeq" id="WP_308490417.1">
    <property type="nucleotide sequence ID" value="NZ_JAVFCB010000011.1"/>
</dbReference>
<gene>
    <name evidence="2" type="ORF">RBR11_16215</name>
</gene>
<comment type="caution">
    <text evidence="2">The sequence shown here is derived from an EMBL/GenBank/DDBJ whole genome shotgun (WGS) entry which is preliminary data.</text>
</comment>
<feature type="compositionally biased region" description="Low complexity" evidence="1">
    <location>
        <begin position="47"/>
        <end position="89"/>
    </location>
</feature>
<reference evidence="2 3" key="1">
    <citation type="submission" date="2023-08" db="EMBL/GenBank/DDBJ databases">
        <title>Microbacterium sp. nov., isolated from a waste landfill.</title>
        <authorList>
            <person name="Wen W."/>
        </authorList>
    </citation>
    <scope>NUCLEOTIDE SEQUENCE [LARGE SCALE GENOMIC DNA]</scope>
    <source>
        <strain evidence="2 3">ASV81</strain>
    </source>
</reference>
<evidence type="ECO:0000256" key="1">
    <source>
        <dbReference type="SAM" id="MobiDB-lite"/>
    </source>
</evidence>
<evidence type="ECO:0000313" key="3">
    <source>
        <dbReference type="Proteomes" id="UP001230289"/>
    </source>
</evidence>
<organism evidence="2 3">
    <name type="scientific">Microbacterium capsulatum</name>
    <dbReference type="NCBI Taxonomy" id="3041921"/>
    <lineage>
        <taxon>Bacteria</taxon>
        <taxon>Bacillati</taxon>
        <taxon>Actinomycetota</taxon>
        <taxon>Actinomycetes</taxon>
        <taxon>Micrococcales</taxon>
        <taxon>Microbacteriaceae</taxon>
        <taxon>Microbacterium</taxon>
    </lineage>
</organism>
<name>A0ABU0XLK1_9MICO</name>
<proteinExistence type="predicted"/>
<accession>A0ABU0XLK1</accession>